<dbReference type="Proteomes" id="UP000002730">
    <property type="component" value="Chromosome"/>
</dbReference>
<reference evidence="1 2" key="1">
    <citation type="submission" date="2010-08" db="EMBL/GenBank/DDBJ databases">
        <title>Complete sequence of Clostridium cellulovorans 743B.</title>
        <authorList>
            <consortium name="US DOE Joint Genome Institute"/>
            <person name="Lucas S."/>
            <person name="Copeland A."/>
            <person name="Lapidus A."/>
            <person name="Cheng J.-F."/>
            <person name="Bruce D."/>
            <person name="Goodwin L."/>
            <person name="Pitluck S."/>
            <person name="Chertkov O."/>
            <person name="Detter J.C."/>
            <person name="Han C."/>
            <person name="Tapia R."/>
            <person name="Land M."/>
            <person name="Hauser L."/>
            <person name="Chang Y.-J."/>
            <person name="Jeffries C."/>
            <person name="Kyrpides N."/>
            <person name="Ivanova N."/>
            <person name="Mikhailova N."/>
            <person name="Hemme C.L."/>
            <person name="Woyke T."/>
        </authorList>
    </citation>
    <scope>NUCLEOTIDE SEQUENCE [LARGE SCALE GENOMIC DNA]</scope>
    <source>
        <strain evidence="2">ATCC 35296 / DSM 3052 / OCM 3 / 743B</strain>
    </source>
</reference>
<accession>D9ST31</accession>
<dbReference type="RefSeq" id="WP_010076513.1">
    <property type="nucleotide sequence ID" value="NC_014393.1"/>
</dbReference>
<dbReference type="KEGG" id="ccb:Clocel_0877"/>
<gene>
    <name evidence="1" type="ordered locus">Clocel_0877</name>
</gene>
<evidence type="ECO:0000313" key="2">
    <source>
        <dbReference type="Proteomes" id="UP000002730"/>
    </source>
</evidence>
<organism evidence="1 2">
    <name type="scientific">Clostridium cellulovorans (strain ATCC 35296 / DSM 3052 / OCM 3 / 743B)</name>
    <dbReference type="NCBI Taxonomy" id="573061"/>
    <lineage>
        <taxon>Bacteria</taxon>
        <taxon>Bacillati</taxon>
        <taxon>Bacillota</taxon>
        <taxon>Clostridia</taxon>
        <taxon>Eubacteriales</taxon>
        <taxon>Clostridiaceae</taxon>
        <taxon>Clostridium</taxon>
    </lineage>
</organism>
<dbReference type="STRING" id="573061.Clocel_0877"/>
<dbReference type="EMBL" id="CP002160">
    <property type="protein sequence ID" value="ADL50647.1"/>
    <property type="molecule type" value="Genomic_DNA"/>
</dbReference>
<keyword evidence="2" id="KW-1185">Reference proteome</keyword>
<name>D9ST31_CLOC7</name>
<proteinExistence type="predicted"/>
<evidence type="ECO:0000313" key="1">
    <source>
        <dbReference type="EMBL" id="ADL50647.1"/>
    </source>
</evidence>
<protein>
    <submittedName>
        <fullName evidence="1">Uncharacterized protein</fullName>
    </submittedName>
</protein>
<dbReference type="AlphaFoldDB" id="D9ST31"/>
<sequence length="59" mass="6630">MTNYKIGQTFEQKNYEEMASCQVAGDGFIFTTNQITVSYCPTLTIPHIPTITTPKLTIQ</sequence>
<dbReference type="HOGENOM" id="CLU_3041978_0_0_9"/>